<dbReference type="PROSITE" id="PS50207">
    <property type="entry name" value="CASPASE_P10"/>
    <property type="match status" value="1"/>
</dbReference>
<evidence type="ECO:0000259" key="4">
    <source>
        <dbReference type="PROSITE" id="PS50207"/>
    </source>
</evidence>
<feature type="domain" description="Caspase family p10" evidence="4">
    <location>
        <begin position="232"/>
        <end position="287"/>
    </location>
</feature>
<keyword evidence="3" id="KW-1133">Transmembrane helix</keyword>
<name>A0ABD1E6I6_HYPHA</name>
<dbReference type="PROSITE" id="PS50208">
    <property type="entry name" value="CASPASE_P20"/>
    <property type="match status" value="1"/>
</dbReference>
<comment type="similarity">
    <text evidence="1 2">Belongs to the peptidase C14A family.</text>
</comment>
<feature type="transmembrane region" description="Helical" evidence="3">
    <location>
        <begin position="42"/>
        <end position="61"/>
    </location>
</feature>
<comment type="caution">
    <text evidence="6">The sequence shown here is derived from an EMBL/GenBank/DDBJ whole genome shotgun (WGS) entry which is preliminary data.</text>
</comment>
<dbReference type="InterPro" id="IPR015917">
    <property type="entry name" value="Pept_C14A"/>
</dbReference>
<accession>A0ABD1E6I6</accession>
<dbReference type="InterPro" id="IPR001309">
    <property type="entry name" value="Pept_C14_p20"/>
</dbReference>
<dbReference type="PRINTS" id="PR00376">
    <property type="entry name" value="IL1BCENZYME"/>
</dbReference>
<dbReference type="Proteomes" id="UP001566132">
    <property type="component" value="Unassembled WGS sequence"/>
</dbReference>
<protein>
    <recommendedName>
        <fullName evidence="8">Caspase-3</fullName>
    </recommendedName>
</protein>
<keyword evidence="3" id="KW-0812">Transmembrane</keyword>
<dbReference type="InterPro" id="IPR002138">
    <property type="entry name" value="Pept_C14_p10"/>
</dbReference>
<dbReference type="PANTHER" id="PTHR22576">
    <property type="entry name" value="MUCOSA ASSOCIATED LYMPHOID TISSUE LYMPHOMA TRANSLOCATION PROTEIN 1/PARACASPASE"/>
    <property type="match status" value="1"/>
</dbReference>
<evidence type="ECO:0000313" key="6">
    <source>
        <dbReference type="EMBL" id="KAL1490297.1"/>
    </source>
</evidence>
<proteinExistence type="inferred from homology"/>
<gene>
    <name evidence="6" type="ORF">ABEB36_013013</name>
</gene>
<dbReference type="Pfam" id="PF00656">
    <property type="entry name" value="Peptidase_C14"/>
    <property type="match status" value="1"/>
</dbReference>
<dbReference type="InterPro" id="IPR029030">
    <property type="entry name" value="Caspase-like_dom_sf"/>
</dbReference>
<evidence type="ECO:0000256" key="3">
    <source>
        <dbReference type="SAM" id="Phobius"/>
    </source>
</evidence>
<evidence type="ECO:0000259" key="5">
    <source>
        <dbReference type="PROSITE" id="PS50208"/>
    </source>
</evidence>
<evidence type="ECO:0000256" key="1">
    <source>
        <dbReference type="ARBA" id="ARBA00010134"/>
    </source>
</evidence>
<dbReference type="PANTHER" id="PTHR22576:SF41">
    <property type="entry name" value="CASPASE 14, APOPTOSIS-RELATED CYSTEINE PEPTIDASE"/>
    <property type="match status" value="1"/>
</dbReference>
<feature type="domain" description="Caspase family p20" evidence="5">
    <location>
        <begin position="95"/>
        <end position="221"/>
    </location>
</feature>
<dbReference type="SMART" id="SM00115">
    <property type="entry name" value="CASc"/>
    <property type="match status" value="1"/>
</dbReference>
<reference evidence="6 7" key="1">
    <citation type="submission" date="2024-05" db="EMBL/GenBank/DDBJ databases">
        <title>Genetic variation in Jamaican populations of the coffee berry borer (Hypothenemus hampei).</title>
        <authorList>
            <person name="Errbii M."/>
            <person name="Myrie A."/>
        </authorList>
    </citation>
    <scope>NUCLEOTIDE SEQUENCE [LARGE SCALE GENOMIC DNA]</scope>
    <source>
        <strain evidence="6">JA-Hopewell-2020-01-JO</strain>
        <tissue evidence="6">Whole body</tissue>
    </source>
</reference>
<sequence length="319" mass="36675">MIILLYTNADFKHVVRKRKCLSCSGESLILRAKKHSFIFQDLLLRILRSYFIFLFTIINIINSIVEKLFAATNITNNSSGGRPTSIPTYLHNRSELGKVLIVNNIKFINEKRNRNGAEKDSETLKDLFETIEFEVDSKIDLEAKDMIKEIEEFSQTDFSEHNISIVVMMSHGGNENGTQIVGVDNVAIPTENIIELSIENCHASLNGKPKIFISQCCRDSKVLCQDAIPMYIQKKKKGHSDILIAYSTLPAFTSFRYSGGWYIQKFCEFIGCHYKMYHLEEILKKINDDLVDPYDITQFVQKSTYENRGLTQCYLYKNS</sequence>
<dbReference type="AlphaFoldDB" id="A0ABD1E6I6"/>
<dbReference type="InterPro" id="IPR011600">
    <property type="entry name" value="Pept_C14_caspase"/>
</dbReference>
<dbReference type="EMBL" id="JBDJPC010000010">
    <property type="protein sequence ID" value="KAL1490297.1"/>
    <property type="molecule type" value="Genomic_DNA"/>
</dbReference>
<evidence type="ECO:0000256" key="2">
    <source>
        <dbReference type="RuleBase" id="RU003971"/>
    </source>
</evidence>
<keyword evidence="3" id="KW-0472">Membrane</keyword>
<dbReference type="Gene3D" id="3.40.50.1460">
    <property type="match status" value="1"/>
</dbReference>
<dbReference type="SUPFAM" id="SSF52129">
    <property type="entry name" value="Caspase-like"/>
    <property type="match status" value="1"/>
</dbReference>
<evidence type="ECO:0000313" key="7">
    <source>
        <dbReference type="Proteomes" id="UP001566132"/>
    </source>
</evidence>
<organism evidence="6 7">
    <name type="scientific">Hypothenemus hampei</name>
    <name type="common">Coffee berry borer</name>
    <dbReference type="NCBI Taxonomy" id="57062"/>
    <lineage>
        <taxon>Eukaryota</taxon>
        <taxon>Metazoa</taxon>
        <taxon>Ecdysozoa</taxon>
        <taxon>Arthropoda</taxon>
        <taxon>Hexapoda</taxon>
        <taxon>Insecta</taxon>
        <taxon>Pterygota</taxon>
        <taxon>Neoptera</taxon>
        <taxon>Endopterygota</taxon>
        <taxon>Coleoptera</taxon>
        <taxon>Polyphaga</taxon>
        <taxon>Cucujiformia</taxon>
        <taxon>Curculionidae</taxon>
        <taxon>Scolytinae</taxon>
        <taxon>Hypothenemus</taxon>
    </lineage>
</organism>
<evidence type="ECO:0008006" key="8">
    <source>
        <dbReference type="Google" id="ProtNLM"/>
    </source>
</evidence>
<dbReference type="InterPro" id="IPR052039">
    <property type="entry name" value="Caspase-related_regulators"/>
</dbReference>
<keyword evidence="7" id="KW-1185">Reference proteome</keyword>